<reference evidence="3 4" key="1">
    <citation type="journal article" date="2023" name="Life. Sci Alliance">
        <title>Evolutionary insights into 3D genome organization and epigenetic landscape of Vigna mungo.</title>
        <authorList>
            <person name="Junaid A."/>
            <person name="Singh B."/>
            <person name="Bhatia S."/>
        </authorList>
    </citation>
    <scope>NUCLEOTIDE SEQUENCE [LARGE SCALE GENOMIC DNA]</scope>
    <source>
        <strain evidence="3">Urdbean</strain>
    </source>
</reference>
<feature type="chain" id="PRO_5042858003" evidence="2">
    <location>
        <begin position="25"/>
        <end position="214"/>
    </location>
</feature>
<evidence type="ECO:0000313" key="4">
    <source>
        <dbReference type="Proteomes" id="UP001374535"/>
    </source>
</evidence>
<evidence type="ECO:0000256" key="1">
    <source>
        <dbReference type="SAM" id="MobiDB-lite"/>
    </source>
</evidence>
<feature type="non-terminal residue" evidence="3">
    <location>
        <position position="1"/>
    </location>
</feature>
<evidence type="ECO:0000256" key="2">
    <source>
        <dbReference type="SAM" id="SignalP"/>
    </source>
</evidence>
<feature type="region of interest" description="Disordered" evidence="1">
    <location>
        <begin position="39"/>
        <end position="58"/>
    </location>
</feature>
<dbReference type="Proteomes" id="UP001374535">
    <property type="component" value="Chromosome 6"/>
</dbReference>
<gene>
    <name evidence="3" type="ORF">V8G54_021897</name>
</gene>
<keyword evidence="2" id="KW-0732">Signal</keyword>
<feature type="signal peptide" evidence="2">
    <location>
        <begin position="1"/>
        <end position="24"/>
    </location>
</feature>
<dbReference type="EMBL" id="CP144695">
    <property type="protein sequence ID" value="WVZ08551.1"/>
    <property type="molecule type" value="Genomic_DNA"/>
</dbReference>
<dbReference type="AlphaFoldDB" id="A0AAQ3RY31"/>
<sequence>MGRKLSIIVLFFVQMLLLLVQNHAEIVVFTVEAPAPQPHKNTTHFAPPPQPNKNTTHFPNVSSSSSFAIIVASLKAVLNHKNVDHIAQLDVQIRNTRNRVCFSPEVLCQVLVCASWNLWQQTGLPLLQQLEDQKRRTQMPLKLQISSINCVVGLEVYGEMLKVQSETSIFDFVTLANGEVTGGMIVKLYGEATGGVVYGEAIASMVVNLYGEAT</sequence>
<proteinExistence type="predicted"/>
<name>A0AAQ3RY31_VIGMU</name>
<accession>A0AAQ3RY31</accession>
<keyword evidence="4" id="KW-1185">Reference proteome</keyword>
<protein>
    <submittedName>
        <fullName evidence="3">Uncharacterized protein</fullName>
    </submittedName>
</protein>
<evidence type="ECO:0000313" key="3">
    <source>
        <dbReference type="EMBL" id="WVZ08551.1"/>
    </source>
</evidence>
<organism evidence="3 4">
    <name type="scientific">Vigna mungo</name>
    <name type="common">Black gram</name>
    <name type="synonym">Phaseolus mungo</name>
    <dbReference type="NCBI Taxonomy" id="3915"/>
    <lineage>
        <taxon>Eukaryota</taxon>
        <taxon>Viridiplantae</taxon>
        <taxon>Streptophyta</taxon>
        <taxon>Embryophyta</taxon>
        <taxon>Tracheophyta</taxon>
        <taxon>Spermatophyta</taxon>
        <taxon>Magnoliopsida</taxon>
        <taxon>eudicotyledons</taxon>
        <taxon>Gunneridae</taxon>
        <taxon>Pentapetalae</taxon>
        <taxon>rosids</taxon>
        <taxon>fabids</taxon>
        <taxon>Fabales</taxon>
        <taxon>Fabaceae</taxon>
        <taxon>Papilionoideae</taxon>
        <taxon>50 kb inversion clade</taxon>
        <taxon>NPAAA clade</taxon>
        <taxon>indigoferoid/millettioid clade</taxon>
        <taxon>Phaseoleae</taxon>
        <taxon>Vigna</taxon>
    </lineage>
</organism>